<evidence type="ECO:0000313" key="3">
    <source>
        <dbReference type="Proteomes" id="UP000314294"/>
    </source>
</evidence>
<comment type="caution">
    <text evidence="2">The sequence shown here is derived from an EMBL/GenBank/DDBJ whole genome shotgun (WGS) entry which is preliminary data.</text>
</comment>
<evidence type="ECO:0000256" key="1">
    <source>
        <dbReference type="SAM" id="MobiDB-lite"/>
    </source>
</evidence>
<name>A0A4Z2F394_9TELE</name>
<dbReference type="EMBL" id="SRLO01001806">
    <property type="protein sequence ID" value="TNN35241.1"/>
    <property type="molecule type" value="Genomic_DNA"/>
</dbReference>
<feature type="region of interest" description="Disordered" evidence="1">
    <location>
        <begin position="23"/>
        <end position="43"/>
    </location>
</feature>
<gene>
    <name evidence="2" type="ORF">EYF80_054600</name>
</gene>
<evidence type="ECO:0000313" key="2">
    <source>
        <dbReference type="EMBL" id="TNN35241.1"/>
    </source>
</evidence>
<sequence>MCLRLISKVTRRFGLPFLGAAVFPSPSPTSPPSSPPPPSSRSFQRRTCSWRIFRNSVFFWSSLRAFSTSGSMYMSGVSVCSCLSLPASLNTEEAQTRFPN</sequence>
<organism evidence="2 3">
    <name type="scientific">Liparis tanakae</name>
    <name type="common">Tanaka's snailfish</name>
    <dbReference type="NCBI Taxonomy" id="230148"/>
    <lineage>
        <taxon>Eukaryota</taxon>
        <taxon>Metazoa</taxon>
        <taxon>Chordata</taxon>
        <taxon>Craniata</taxon>
        <taxon>Vertebrata</taxon>
        <taxon>Euteleostomi</taxon>
        <taxon>Actinopterygii</taxon>
        <taxon>Neopterygii</taxon>
        <taxon>Teleostei</taxon>
        <taxon>Neoteleostei</taxon>
        <taxon>Acanthomorphata</taxon>
        <taxon>Eupercaria</taxon>
        <taxon>Perciformes</taxon>
        <taxon>Cottioidei</taxon>
        <taxon>Cottales</taxon>
        <taxon>Liparidae</taxon>
        <taxon>Liparis</taxon>
    </lineage>
</organism>
<protein>
    <submittedName>
        <fullName evidence="2">Uncharacterized protein</fullName>
    </submittedName>
</protein>
<keyword evidence="3" id="KW-1185">Reference proteome</keyword>
<dbReference type="AlphaFoldDB" id="A0A4Z2F394"/>
<proteinExistence type="predicted"/>
<dbReference type="OrthoDB" id="10682581at2759"/>
<feature type="compositionally biased region" description="Pro residues" evidence="1">
    <location>
        <begin position="25"/>
        <end position="39"/>
    </location>
</feature>
<dbReference type="Proteomes" id="UP000314294">
    <property type="component" value="Unassembled WGS sequence"/>
</dbReference>
<accession>A0A4Z2F394</accession>
<reference evidence="2 3" key="1">
    <citation type="submission" date="2019-03" db="EMBL/GenBank/DDBJ databases">
        <title>First draft genome of Liparis tanakae, snailfish: a comprehensive survey of snailfish specific genes.</title>
        <authorList>
            <person name="Kim W."/>
            <person name="Song I."/>
            <person name="Jeong J.-H."/>
            <person name="Kim D."/>
            <person name="Kim S."/>
            <person name="Ryu S."/>
            <person name="Song J.Y."/>
            <person name="Lee S.K."/>
        </authorList>
    </citation>
    <scope>NUCLEOTIDE SEQUENCE [LARGE SCALE GENOMIC DNA]</scope>
    <source>
        <tissue evidence="2">Muscle</tissue>
    </source>
</reference>